<dbReference type="KEGG" id="mro:MROS_2766"/>
<protein>
    <submittedName>
        <fullName evidence="1">Uncharacterized protein</fullName>
    </submittedName>
</protein>
<reference evidence="1 2" key="1">
    <citation type="journal article" date="2013" name="PLoS ONE">
        <title>Genomic analysis of Melioribacter roseus, facultatively anaerobic organotrophic bacterium representing a novel deep lineage within Bacteriodetes/Chlorobi group.</title>
        <authorList>
            <person name="Kadnikov V.V."/>
            <person name="Mardanov A.V."/>
            <person name="Podosokorskaya O.A."/>
            <person name="Gavrilov S.N."/>
            <person name="Kublanov I.V."/>
            <person name="Beletsky A.V."/>
            <person name="Bonch-Osmolovskaya E.A."/>
            <person name="Ravin N.V."/>
        </authorList>
    </citation>
    <scope>NUCLEOTIDE SEQUENCE [LARGE SCALE GENOMIC DNA]</scope>
    <source>
        <strain evidence="2">JCM 17771 / P3M-2</strain>
    </source>
</reference>
<evidence type="ECO:0000313" key="2">
    <source>
        <dbReference type="Proteomes" id="UP000009011"/>
    </source>
</evidence>
<dbReference type="AlphaFoldDB" id="I7A800"/>
<name>I7A800_MELRP</name>
<gene>
    <name evidence="1" type="ordered locus">MROS_2766</name>
</gene>
<sequence length="70" mass="8118">MKSYKDGVAKWAIVDTASNKVLNSNLEWEPEPPLKQRDESFLIRTRFDFESAVALYKQYKMFAVETSEAV</sequence>
<proteinExistence type="predicted"/>
<organism evidence="1 2">
    <name type="scientific">Melioribacter roseus (strain DSM 23840 / JCM 17771 / VKM B-2668 / P3M-2)</name>
    <dbReference type="NCBI Taxonomy" id="1191523"/>
    <lineage>
        <taxon>Bacteria</taxon>
        <taxon>Pseudomonadati</taxon>
        <taxon>Ignavibacteriota</taxon>
        <taxon>Ignavibacteria</taxon>
        <taxon>Ignavibacteriales</taxon>
        <taxon>Melioribacteraceae</taxon>
        <taxon>Melioribacter</taxon>
    </lineage>
</organism>
<dbReference type="HOGENOM" id="CLU_2753162_0_0_10"/>
<dbReference type="Proteomes" id="UP000009011">
    <property type="component" value="Chromosome"/>
</dbReference>
<dbReference type="STRING" id="1191523.MROS_2766"/>
<keyword evidence="2" id="KW-1185">Reference proteome</keyword>
<dbReference type="EMBL" id="CP003557">
    <property type="protein sequence ID" value="AFN75996.1"/>
    <property type="molecule type" value="Genomic_DNA"/>
</dbReference>
<accession>I7A800</accession>
<evidence type="ECO:0000313" key="1">
    <source>
        <dbReference type="EMBL" id="AFN75996.1"/>
    </source>
</evidence>